<protein>
    <submittedName>
        <fullName evidence="1">Uncharacterized protein</fullName>
    </submittedName>
</protein>
<proteinExistence type="predicted"/>
<evidence type="ECO:0000313" key="1">
    <source>
        <dbReference type="EMBL" id="QHT04697.1"/>
    </source>
</evidence>
<dbReference type="EMBL" id="MN739436">
    <property type="protein sequence ID" value="QHT04697.1"/>
    <property type="molecule type" value="Genomic_DNA"/>
</dbReference>
<organism evidence="1">
    <name type="scientific">viral metagenome</name>
    <dbReference type="NCBI Taxonomy" id="1070528"/>
    <lineage>
        <taxon>unclassified sequences</taxon>
        <taxon>metagenomes</taxon>
        <taxon>organismal metagenomes</taxon>
    </lineage>
</organism>
<reference evidence="1" key="1">
    <citation type="journal article" date="2020" name="Nature">
        <title>Giant virus diversity and host interactions through global metagenomics.</title>
        <authorList>
            <person name="Schulz F."/>
            <person name="Roux S."/>
            <person name="Paez-Espino D."/>
            <person name="Jungbluth S."/>
            <person name="Walsh D.A."/>
            <person name="Denef V.J."/>
            <person name="McMahon K.D."/>
            <person name="Konstantinidis K.T."/>
            <person name="Eloe-Fadrosh E.A."/>
            <person name="Kyrpides N.C."/>
            <person name="Woyke T."/>
        </authorList>
    </citation>
    <scope>NUCLEOTIDE SEQUENCE</scope>
    <source>
        <strain evidence="1">GVMAG-M-3300021343-4</strain>
    </source>
</reference>
<accession>A0A6C0CKG1</accession>
<dbReference type="AlphaFoldDB" id="A0A6C0CKG1"/>
<sequence length="96" mass="11559">MNVINVKTGEKYEFDTHGECSDKTHRKYFFRKFAITPTIYNTLIESYFNDCHVNYNVLKLITVKDLIYYSKYHGNVVTHITIKKNLNRIYRIHFCN</sequence>
<name>A0A6C0CKG1_9ZZZZ</name>